<comment type="caution">
    <text evidence="1">The sequence shown here is derived from an EMBL/GenBank/DDBJ whole genome shotgun (WGS) entry which is preliminary data.</text>
</comment>
<reference evidence="1 2" key="1">
    <citation type="journal article" date="2021" name="Front. Genet.">
        <title>Chromosome-Level Genome Assembly Reveals Significant Gene Expansion in the Toll and IMD Signaling Pathways of Dendrolimus kikuchii.</title>
        <authorList>
            <person name="Zhou J."/>
            <person name="Wu P."/>
            <person name="Xiong Z."/>
            <person name="Liu N."/>
            <person name="Zhao N."/>
            <person name="Ji M."/>
            <person name="Qiu Y."/>
            <person name="Yang B."/>
        </authorList>
    </citation>
    <scope>NUCLEOTIDE SEQUENCE [LARGE SCALE GENOMIC DNA]</scope>
    <source>
        <strain evidence="1">Ann1</strain>
    </source>
</reference>
<dbReference type="Proteomes" id="UP000824533">
    <property type="component" value="Linkage Group LG17"/>
</dbReference>
<evidence type="ECO:0000313" key="1">
    <source>
        <dbReference type="EMBL" id="KAJ0174858.1"/>
    </source>
</evidence>
<proteinExistence type="predicted"/>
<keyword evidence="2" id="KW-1185">Reference proteome</keyword>
<dbReference type="EMBL" id="CM034403">
    <property type="protein sequence ID" value="KAJ0174858.1"/>
    <property type="molecule type" value="Genomic_DNA"/>
</dbReference>
<name>A0ACC1CT76_9NEOP</name>
<organism evidence="1 2">
    <name type="scientific">Dendrolimus kikuchii</name>
    <dbReference type="NCBI Taxonomy" id="765133"/>
    <lineage>
        <taxon>Eukaryota</taxon>
        <taxon>Metazoa</taxon>
        <taxon>Ecdysozoa</taxon>
        <taxon>Arthropoda</taxon>
        <taxon>Hexapoda</taxon>
        <taxon>Insecta</taxon>
        <taxon>Pterygota</taxon>
        <taxon>Neoptera</taxon>
        <taxon>Endopterygota</taxon>
        <taxon>Lepidoptera</taxon>
        <taxon>Glossata</taxon>
        <taxon>Ditrysia</taxon>
        <taxon>Bombycoidea</taxon>
        <taxon>Lasiocampidae</taxon>
        <taxon>Dendrolimus</taxon>
    </lineage>
</organism>
<protein>
    <submittedName>
        <fullName evidence="1">Uncharacterized protein</fullName>
    </submittedName>
</protein>
<accession>A0ACC1CT76</accession>
<sequence length="90" mass="10893">MFLPRVVWKRFTMSYTYYRQFKNKCLICKNGCIDKPPQIICRVWTRSMTKSILIYETYRCMPLLGDENEKNPDWEIHIVKYTVVFKGTLT</sequence>
<gene>
    <name evidence="1" type="ORF">K1T71_009966</name>
</gene>
<evidence type="ECO:0000313" key="2">
    <source>
        <dbReference type="Proteomes" id="UP000824533"/>
    </source>
</evidence>